<proteinExistence type="predicted"/>
<accession>A0A8C7A400</accession>
<dbReference type="Ensembl" id="ENSNPET00000022100.1">
    <property type="protein sequence ID" value="ENSNPEP00000021548.1"/>
    <property type="gene ID" value="ENSNPEG00000015983.1"/>
</dbReference>
<dbReference type="AlphaFoldDB" id="A0A8C7A400"/>
<sequence length="75" mass="8742">MTYYYQNQCEDSCYSPCNYGRSYDCGSPCTYRSYDCGSPCTYRSYDLGNVCSSRCYYPYSSRSTRRYSYGGCYSC</sequence>
<reference evidence="1" key="1">
    <citation type="submission" date="2025-08" db="UniProtKB">
        <authorList>
            <consortium name="Ensembl"/>
        </authorList>
    </citation>
    <scope>IDENTIFICATION</scope>
</reference>
<keyword evidence="2" id="KW-1185">Reference proteome</keyword>
<reference evidence="1" key="2">
    <citation type="submission" date="2025-09" db="UniProtKB">
        <authorList>
            <consortium name="Ensembl"/>
        </authorList>
    </citation>
    <scope>IDENTIFICATION</scope>
</reference>
<name>A0A8C7A400_NOTPE</name>
<protein>
    <submittedName>
        <fullName evidence="1">Uncharacterized protein</fullName>
    </submittedName>
</protein>
<organism evidence="1 2">
    <name type="scientific">Nothoprocta perdicaria</name>
    <name type="common">Chilean tinamou</name>
    <name type="synonym">Crypturus perdicarius</name>
    <dbReference type="NCBI Taxonomy" id="30464"/>
    <lineage>
        <taxon>Eukaryota</taxon>
        <taxon>Metazoa</taxon>
        <taxon>Chordata</taxon>
        <taxon>Craniata</taxon>
        <taxon>Vertebrata</taxon>
        <taxon>Euteleostomi</taxon>
        <taxon>Archelosauria</taxon>
        <taxon>Archosauria</taxon>
        <taxon>Dinosauria</taxon>
        <taxon>Saurischia</taxon>
        <taxon>Theropoda</taxon>
        <taxon>Coelurosauria</taxon>
        <taxon>Aves</taxon>
        <taxon>Palaeognathae</taxon>
        <taxon>Tinamiformes</taxon>
        <taxon>Tinamidae</taxon>
        <taxon>Nothoprocta</taxon>
    </lineage>
</organism>
<dbReference type="Proteomes" id="UP000694420">
    <property type="component" value="Unplaced"/>
</dbReference>
<evidence type="ECO:0000313" key="1">
    <source>
        <dbReference type="Ensembl" id="ENSNPEP00000021548.1"/>
    </source>
</evidence>
<evidence type="ECO:0000313" key="2">
    <source>
        <dbReference type="Proteomes" id="UP000694420"/>
    </source>
</evidence>